<dbReference type="Pfam" id="PF00588">
    <property type="entry name" value="SpoU_methylase"/>
    <property type="match status" value="1"/>
</dbReference>
<keyword evidence="2" id="KW-0808">Transferase</keyword>
<dbReference type="SUPFAM" id="SSF55315">
    <property type="entry name" value="L30e-like"/>
    <property type="match status" value="1"/>
</dbReference>
<dbReference type="Gene3D" id="3.40.1280.10">
    <property type="match status" value="1"/>
</dbReference>
<evidence type="ECO:0000259" key="3">
    <source>
        <dbReference type="Pfam" id="PF00588"/>
    </source>
</evidence>
<organism evidence="4 5">
    <name type="scientific">Nitratireductor kimnyeongensis</name>
    <dbReference type="NCBI Taxonomy" id="430679"/>
    <lineage>
        <taxon>Bacteria</taxon>
        <taxon>Pseudomonadati</taxon>
        <taxon>Pseudomonadota</taxon>
        <taxon>Alphaproteobacteria</taxon>
        <taxon>Hyphomicrobiales</taxon>
        <taxon>Phyllobacteriaceae</taxon>
        <taxon>Nitratireductor</taxon>
    </lineage>
</organism>
<evidence type="ECO:0000313" key="5">
    <source>
        <dbReference type="Proteomes" id="UP001596107"/>
    </source>
</evidence>
<dbReference type="PANTHER" id="PTHR43191">
    <property type="entry name" value="RRNA METHYLTRANSFERASE 3"/>
    <property type="match status" value="1"/>
</dbReference>
<sequence length="267" mass="29006">MTRNLIPIDSAEDPRIAAYRNIRERDLVGRQGRFVAEGRVVLNVLFSTSRFTAESVFLRENRVAGLFDLIERIPETVPIYTASASIMDEVAGFEIHRGILAIGRKRETSGEALLDTLPEAALVVALSGISNHDNMGSIFRNAASFGAAAVLLTDDCCDPLYRKAIRVSVGAALKLPFARFSDTATLATALHDRGYSILALSPQGKIDIAEIKRDPRHALLLGSEGHGLSEEDMKRLPTARIAMAPDFDSLNVAAASAIALHRLWCPV</sequence>
<dbReference type="PANTHER" id="PTHR43191:SF12">
    <property type="entry name" value="RRNA METHYLASE"/>
    <property type="match status" value="1"/>
</dbReference>
<dbReference type="InterPro" id="IPR029064">
    <property type="entry name" value="Ribosomal_eL30-like_sf"/>
</dbReference>
<dbReference type="CDD" id="cd18095">
    <property type="entry name" value="SpoU-like_rRNA-MTase"/>
    <property type="match status" value="1"/>
</dbReference>
<dbReference type="Gene3D" id="3.30.1330.30">
    <property type="match status" value="1"/>
</dbReference>
<keyword evidence="1 4" id="KW-0489">Methyltransferase</keyword>
<protein>
    <submittedName>
        <fullName evidence="4">TrmH family RNA methyltransferase</fullName>
    </submittedName>
</protein>
<reference evidence="5" key="1">
    <citation type="journal article" date="2019" name="Int. J. Syst. Evol. Microbiol.">
        <title>The Global Catalogue of Microorganisms (GCM) 10K type strain sequencing project: providing services to taxonomists for standard genome sequencing and annotation.</title>
        <authorList>
            <consortium name="The Broad Institute Genomics Platform"/>
            <consortium name="The Broad Institute Genome Sequencing Center for Infectious Disease"/>
            <person name="Wu L."/>
            <person name="Ma J."/>
        </authorList>
    </citation>
    <scope>NUCLEOTIDE SEQUENCE [LARGE SCALE GENOMIC DNA]</scope>
    <source>
        <strain evidence="5">JCM 3366</strain>
    </source>
</reference>
<dbReference type="SUPFAM" id="SSF75217">
    <property type="entry name" value="alpha/beta knot"/>
    <property type="match status" value="1"/>
</dbReference>
<proteinExistence type="predicted"/>
<dbReference type="GO" id="GO:0032259">
    <property type="term" value="P:methylation"/>
    <property type="evidence" value="ECO:0007669"/>
    <property type="project" value="UniProtKB-KW"/>
</dbReference>
<dbReference type="InterPro" id="IPR051259">
    <property type="entry name" value="rRNA_Methyltransferase"/>
</dbReference>
<evidence type="ECO:0000256" key="1">
    <source>
        <dbReference type="ARBA" id="ARBA00022603"/>
    </source>
</evidence>
<evidence type="ECO:0000256" key="2">
    <source>
        <dbReference type="ARBA" id="ARBA00022679"/>
    </source>
</evidence>
<dbReference type="RefSeq" id="WP_223021299.1">
    <property type="nucleotide sequence ID" value="NZ_CP078143.1"/>
</dbReference>
<gene>
    <name evidence="4" type="ORF">ACFPOD_09680</name>
</gene>
<keyword evidence="5" id="KW-1185">Reference proteome</keyword>
<dbReference type="InterPro" id="IPR029026">
    <property type="entry name" value="tRNA_m1G_MTases_N"/>
</dbReference>
<dbReference type="GO" id="GO:0008168">
    <property type="term" value="F:methyltransferase activity"/>
    <property type="evidence" value="ECO:0007669"/>
    <property type="project" value="UniProtKB-KW"/>
</dbReference>
<name>A0ABW0T9D3_9HYPH</name>
<dbReference type="InterPro" id="IPR029028">
    <property type="entry name" value="Alpha/beta_knot_MTases"/>
</dbReference>
<accession>A0ABW0T9D3</accession>
<evidence type="ECO:0000313" key="4">
    <source>
        <dbReference type="EMBL" id="MFC5585383.1"/>
    </source>
</evidence>
<feature type="domain" description="tRNA/rRNA methyltransferase SpoU type" evidence="3">
    <location>
        <begin position="122"/>
        <end position="261"/>
    </location>
</feature>
<comment type="caution">
    <text evidence="4">The sequence shown here is derived from an EMBL/GenBank/DDBJ whole genome shotgun (WGS) entry which is preliminary data.</text>
</comment>
<dbReference type="InterPro" id="IPR001537">
    <property type="entry name" value="SpoU_MeTrfase"/>
</dbReference>
<dbReference type="Proteomes" id="UP001596107">
    <property type="component" value="Unassembled WGS sequence"/>
</dbReference>
<dbReference type="EMBL" id="JBHSNB010000002">
    <property type="protein sequence ID" value="MFC5585383.1"/>
    <property type="molecule type" value="Genomic_DNA"/>
</dbReference>